<dbReference type="EMBL" id="OD567353">
    <property type="protein sequence ID" value="CAD7445544.1"/>
    <property type="molecule type" value="Genomic_DNA"/>
</dbReference>
<organism evidence="1">
    <name type="scientific">Timema bartmani</name>
    <dbReference type="NCBI Taxonomy" id="61472"/>
    <lineage>
        <taxon>Eukaryota</taxon>
        <taxon>Metazoa</taxon>
        <taxon>Ecdysozoa</taxon>
        <taxon>Arthropoda</taxon>
        <taxon>Hexapoda</taxon>
        <taxon>Insecta</taxon>
        <taxon>Pterygota</taxon>
        <taxon>Neoptera</taxon>
        <taxon>Polyneoptera</taxon>
        <taxon>Phasmatodea</taxon>
        <taxon>Timematodea</taxon>
        <taxon>Timematoidea</taxon>
        <taxon>Timematidae</taxon>
        <taxon>Timema</taxon>
    </lineage>
</organism>
<dbReference type="AlphaFoldDB" id="A0A7R9I300"/>
<sequence length="147" mass="16739">MRLPSDTPTSELTTSTISFLQKFPGSWTSEMFPWFISQSPPPGARKSKMGFTRSESTRKFPLDMMYSRYGIDLLSQATFPGKNLEVGLKKEGLLYFVRELDGNDEEEYDIYLKDVSMYARVMLPPLLVTSTMESVTRAVVEQIKSTL</sequence>
<reference evidence="1" key="1">
    <citation type="submission" date="2020-11" db="EMBL/GenBank/DDBJ databases">
        <authorList>
            <person name="Tran Van P."/>
        </authorList>
    </citation>
    <scope>NUCLEOTIDE SEQUENCE</scope>
</reference>
<protein>
    <submittedName>
        <fullName evidence="1">Uncharacterized protein</fullName>
    </submittedName>
</protein>
<gene>
    <name evidence="1" type="ORF">TBIB3V08_LOCUS7896</name>
</gene>
<proteinExistence type="predicted"/>
<accession>A0A7R9I300</accession>
<name>A0A7R9I300_9NEOP</name>
<evidence type="ECO:0000313" key="1">
    <source>
        <dbReference type="EMBL" id="CAD7445544.1"/>
    </source>
</evidence>